<dbReference type="AlphaFoldDB" id="A0A9D2ATZ8"/>
<accession>A0A9D2ATZ8</accession>
<feature type="transmembrane region" description="Helical" evidence="1">
    <location>
        <begin position="54"/>
        <end position="77"/>
    </location>
</feature>
<keyword evidence="1" id="KW-0812">Transmembrane</keyword>
<sequence>MAKKDFNTEFDGLLREALKTTDKPDVRLDNGLKAELYERERLLRQGRAGRSISLWYLPMVLNLILFLLLGTALVLLIDSLYLSVLAAAACAYMGIAGVVITVVGIKRTDLREEISVHIKKGEQRYEKA</sequence>
<reference evidence="2" key="1">
    <citation type="journal article" date="2021" name="PeerJ">
        <title>Extensive microbial diversity within the chicken gut microbiome revealed by metagenomics and culture.</title>
        <authorList>
            <person name="Gilroy R."/>
            <person name="Ravi A."/>
            <person name="Getino M."/>
            <person name="Pursley I."/>
            <person name="Horton D.L."/>
            <person name="Alikhan N.F."/>
            <person name="Baker D."/>
            <person name="Gharbi K."/>
            <person name="Hall N."/>
            <person name="Watson M."/>
            <person name="Adriaenssens E.M."/>
            <person name="Foster-Nyarko E."/>
            <person name="Jarju S."/>
            <person name="Secka A."/>
            <person name="Antonio M."/>
            <person name="Oren A."/>
            <person name="Chaudhuri R.R."/>
            <person name="La Ragione R."/>
            <person name="Hildebrand F."/>
            <person name="Pallen M.J."/>
        </authorList>
    </citation>
    <scope>NUCLEOTIDE SEQUENCE</scope>
    <source>
        <strain evidence="2">ChiSjej5B23-15282</strain>
    </source>
</reference>
<reference evidence="2" key="2">
    <citation type="submission" date="2021-04" db="EMBL/GenBank/DDBJ databases">
        <authorList>
            <person name="Gilroy R."/>
        </authorList>
    </citation>
    <scope>NUCLEOTIDE SEQUENCE</scope>
    <source>
        <strain evidence="2">ChiSjej5B23-15282</strain>
    </source>
</reference>
<evidence type="ECO:0000313" key="2">
    <source>
        <dbReference type="EMBL" id="HIX49059.1"/>
    </source>
</evidence>
<organism evidence="2 3">
    <name type="scientific">Candidatus Mediterraneibacter caccavium</name>
    <dbReference type="NCBI Taxonomy" id="2838661"/>
    <lineage>
        <taxon>Bacteria</taxon>
        <taxon>Bacillati</taxon>
        <taxon>Bacillota</taxon>
        <taxon>Clostridia</taxon>
        <taxon>Lachnospirales</taxon>
        <taxon>Lachnospiraceae</taxon>
        <taxon>Mediterraneibacter</taxon>
    </lineage>
</organism>
<name>A0A9D2ATZ8_9FIRM</name>
<keyword evidence="1" id="KW-0472">Membrane</keyword>
<proteinExistence type="predicted"/>
<protein>
    <submittedName>
        <fullName evidence="2">Uncharacterized protein</fullName>
    </submittedName>
</protein>
<comment type="caution">
    <text evidence="2">The sequence shown here is derived from an EMBL/GenBank/DDBJ whole genome shotgun (WGS) entry which is preliminary data.</text>
</comment>
<gene>
    <name evidence="2" type="ORF">H9981_08655</name>
</gene>
<keyword evidence="1" id="KW-1133">Transmembrane helix</keyword>
<dbReference type="Proteomes" id="UP000824243">
    <property type="component" value="Unassembled WGS sequence"/>
</dbReference>
<evidence type="ECO:0000313" key="3">
    <source>
        <dbReference type="Proteomes" id="UP000824243"/>
    </source>
</evidence>
<evidence type="ECO:0000256" key="1">
    <source>
        <dbReference type="SAM" id="Phobius"/>
    </source>
</evidence>
<dbReference type="EMBL" id="DXFA01000147">
    <property type="protein sequence ID" value="HIX49059.1"/>
    <property type="molecule type" value="Genomic_DNA"/>
</dbReference>
<feature type="transmembrane region" description="Helical" evidence="1">
    <location>
        <begin position="83"/>
        <end position="105"/>
    </location>
</feature>